<gene>
    <name evidence="5" type="ORF">CISIN_1g017338mg</name>
</gene>
<dbReference type="InterPro" id="IPR001763">
    <property type="entry name" value="Rhodanese-like_dom"/>
</dbReference>
<keyword evidence="6" id="KW-1185">Reference proteome</keyword>
<keyword evidence="1" id="KW-0808">Transferase</keyword>
<accession>A0A067F2I8</accession>
<reference evidence="5 6" key="1">
    <citation type="submission" date="2014-04" db="EMBL/GenBank/DDBJ databases">
        <authorList>
            <consortium name="International Citrus Genome Consortium"/>
            <person name="Gmitter F."/>
            <person name="Chen C."/>
            <person name="Farmerie W."/>
            <person name="Harkins T."/>
            <person name="Desany B."/>
            <person name="Mohiuddin M."/>
            <person name="Kodira C."/>
            <person name="Borodovsky M."/>
            <person name="Lomsadze A."/>
            <person name="Burns P."/>
            <person name="Jenkins J."/>
            <person name="Prochnik S."/>
            <person name="Shu S."/>
            <person name="Chapman J."/>
            <person name="Pitluck S."/>
            <person name="Schmutz J."/>
            <person name="Rokhsar D."/>
        </authorList>
    </citation>
    <scope>NUCLEOTIDE SEQUENCE</scope>
</reference>
<dbReference type="SUPFAM" id="SSF52821">
    <property type="entry name" value="Rhodanese/Cell cycle control phosphatase"/>
    <property type="match status" value="1"/>
</dbReference>
<dbReference type="InterPro" id="IPR045078">
    <property type="entry name" value="TST/MPST-like"/>
</dbReference>
<feature type="domain" description="Rhodanese" evidence="4">
    <location>
        <begin position="88"/>
        <end position="205"/>
    </location>
</feature>
<dbReference type="Pfam" id="PF00581">
    <property type="entry name" value="Rhodanese"/>
    <property type="match status" value="1"/>
</dbReference>
<sequence>MASSLFTRRLVHSSFSISYKPQVFTSLLNKKLFYSRPKHTHTTLKTSSSQSPCVMSSLAAGRRADYSTLSVSPKEPVVSVDWLHANLREPDLKVLDASWYMPDEQRNPFQEYQVAHIPGALFFDVDGVADRTTNLPHMLPSEEAFAAAVSALGLENKDGLVVYDGKGIFSAARVWWMFRVFGHDRVWVLDGGLPRWRASGYDVESSASGDAILKASAASEAIEKVYQGQVGPTTFQTKFQPHLIWTLEQVKRNIEEGTYQLVDARSKAR</sequence>
<organism evidence="5 6">
    <name type="scientific">Citrus sinensis</name>
    <name type="common">Sweet orange</name>
    <name type="synonym">Citrus aurantium var. sinensis</name>
    <dbReference type="NCBI Taxonomy" id="2711"/>
    <lineage>
        <taxon>Eukaryota</taxon>
        <taxon>Viridiplantae</taxon>
        <taxon>Streptophyta</taxon>
        <taxon>Embryophyta</taxon>
        <taxon>Tracheophyta</taxon>
        <taxon>Spermatophyta</taxon>
        <taxon>Magnoliopsida</taxon>
        <taxon>eudicotyledons</taxon>
        <taxon>Gunneridae</taxon>
        <taxon>Pentapetalae</taxon>
        <taxon>rosids</taxon>
        <taxon>malvids</taxon>
        <taxon>Sapindales</taxon>
        <taxon>Rutaceae</taxon>
        <taxon>Aurantioideae</taxon>
        <taxon>Citrus</taxon>
    </lineage>
</organism>
<dbReference type="Proteomes" id="UP000027120">
    <property type="component" value="Unassembled WGS sequence"/>
</dbReference>
<keyword evidence="2" id="KW-0677">Repeat</keyword>
<evidence type="ECO:0000313" key="5">
    <source>
        <dbReference type="EMBL" id="KDO61604.1"/>
    </source>
</evidence>
<dbReference type="FunFam" id="3.40.250.10:FF:000019">
    <property type="entry name" value="Sulfurtransferase"/>
    <property type="match status" value="1"/>
</dbReference>
<dbReference type="PANTHER" id="PTHR11364:SF27">
    <property type="entry name" value="SULFURTRANSFERASE"/>
    <property type="match status" value="1"/>
</dbReference>
<dbReference type="GO" id="GO:0016784">
    <property type="term" value="F:3-mercaptopyruvate sulfurtransferase activity"/>
    <property type="evidence" value="ECO:0007669"/>
    <property type="project" value="UniProtKB-EC"/>
</dbReference>
<evidence type="ECO:0000256" key="2">
    <source>
        <dbReference type="ARBA" id="ARBA00022737"/>
    </source>
</evidence>
<dbReference type="SMR" id="A0A067F2I8"/>
<dbReference type="GO" id="GO:0004792">
    <property type="term" value="F:thiosulfate-cyanide sulfurtransferase activity"/>
    <property type="evidence" value="ECO:0007669"/>
    <property type="project" value="InterPro"/>
</dbReference>
<dbReference type="PROSITE" id="PS00380">
    <property type="entry name" value="RHODANESE_1"/>
    <property type="match status" value="1"/>
</dbReference>
<dbReference type="SMART" id="SM00450">
    <property type="entry name" value="RHOD"/>
    <property type="match status" value="1"/>
</dbReference>
<dbReference type="AlphaFoldDB" id="A0A067F2I8"/>
<dbReference type="PANTHER" id="PTHR11364">
    <property type="entry name" value="THIOSULFATE SULFERTANSFERASE"/>
    <property type="match status" value="1"/>
</dbReference>
<dbReference type="Gene3D" id="3.40.250.10">
    <property type="entry name" value="Rhodanese-like domain"/>
    <property type="match status" value="1"/>
</dbReference>
<evidence type="ECO:0000313" key="6">
    <source>
        <dbReference type="Proteomes" id="UP000027120"/>
    </source>
</evidence>
<evidence type="ECO:0000256" key="1">
    <source>
        <dbReference type="ARBA" id="ARBA00022679"/>
    </source>
</evidence>
<dbReference type="EC" id="2.8.1.2" evidence="3"/>
<evidence type="ECO:0000259" key="4">
    <source>
        <dbReference type="PROSITE" id="PS50206"/>
    </source>
</evidence>
<dbReference type="EMBL" id="KK784924">
    <property type="protein sequence ID" value="KDO61604.1"/>
    <property type="molecule type" value="Genomic_DNA"/>
</dbReference>
<proteinExistence type="predicted"/>
<name>A0A067F2I8_CITSI</name>
<dbReference type="InterPro" id="IPR001307">
    <property type="entry name" value="Thiosulphate_STrfase_CS"/>
</dbReference>
<dbReference type="InterPro" id="IPR036873">
    <property type="entry name" value="Rhodanese-like_dom_sf"/>
</dbReference>
<dbReference type="PROSITE" id="PS50206">
    <property type="entry name" value="RHODANESE_3"/>
    <property type="match status" value="1"/>
</dbReference>
<dbReference type="CDD" id="cd01448">
    <property type="entry name" value="TST_Repeat_1"/>
    <property type="match status" value="1"/>
</dbReference>
<protein>
    <recommendedName>
        <fullName evidence="3">3-mercaptopyruvate sulfurtransferase</fullName>
        <ecNumber evidence="3">2.8.1.2</ecNumber>
    </recommendedName>
</protein>
<evidence type="ECO:0000256" key="3">
    <source>
        <dbReference type="ARBA" id="ARBA00066832"/>
    </source>
</evidence>